<reference evidence="1" key="1">
    <citation type="journal article" date="2014" name="Int. J. Syst. Evol. Microbiol.">
        <title>Complete genome sequence of Corynebacterium casei LMG S-19264T (=DSM 44701T), isolated from a smear-ripened cheese.</title>
        <authorList>
            <consortium name="US DOE Joint Genome Institute (JGI-PGF)"/>
            <person name="Walter F."/>
            <person name="Albersmeier A."/>
            <person name="Kalinowski J."/>
            <person name="Ruckert C."/>
        </authorList>
    </citation>
    <scope>NUCLEOTIDE SEQUENCE</scope>
    <source>
        <strain evidence="1">CGMCC 1.12698</strain>
    </source>
</reference>
<name>A0A917EMK1_9BACI</name>
<dbReference type="Proteomes" id="UP000605259">
    <property type="component" value="Unassembled WGS sequence"/>
</dbReference>
<keyword evidence="2" id="KW-1185">Reference proteome</keyword>
<proteinExistence type="predicted"/>
<dbReference type="AlphaFoldDB" id="A0A917EMK1"/>
<comment type="caution">
    <text evidence="1">The sequence shown here is derived from an EMBL/GenBank/DDBJ whole genome shotgun (WGS) entry which is preliminary data.</text>
</comment>
<dbReference type="InterPro" id="IPR020516">
    <property type="entry name" value="Uncharacterised_YxcD"/>
</dbReference>
<organism evidence="1 2">
    <name type="scientific">Priestia taiwanensis</name>
    <dbReference type="NCBI Taxonomy" id="1347902"/>
    <lineage>
        <taxon>Bacteria</taxon>
        <taxon>Bacillati</taxon>
        <taxon>Bacillota</taxon>
        <taxon>Bacilli</taxon>
        <taxon>Bacillales</taxon>
        <taxon>Bacillaceae</taxon>
        <taxon>Priestia</taxon>
    </lineage>
</organism>
<dbReference type="RefSeq" id="WP_188387308.1">
    <property type="nucleotide sequence ID" value="NZ_BMFK01000001.1"/>
</dbReference>
<accession>A0A917EMK1</accession>
<evidence type="ECO:0008006" key="3">
    <source>
        <dbReference type="Google" id="ProtNLM"/>
    </source>
</evidence>
<dbReference type="Pfam" id="PF10850">
    <property type="entry name" value="DUF2653"/>
    <property type="match status" value="1"/>
</dbReference>
<evidence type="ECO:0000313" key="2">
    <source>
        <dbReference type="Proteomes" id="UP000605259"/>
    </source>
</evidence>
<protein>
    <recommendedName>
        <fullName evidence="3">DUF2653 domain-containing protein</fullName>
    </recommendedName>
</protein>
<sequence>METIKISEQEIINALCVYTADKRQVTPQEVDVELMYDDEYGFSAEVEVDGRTQVLIKINYIEAIRLWLDSEYNIDPFAARIELKLDDEEGIIAIAKV</sequence>
<reference evidence="1" key="2">
    <citation type="submission" date="2020-09" db="EMBL/GenBank/DDBJ databases">
        <authorList>
            <person name="Sun Q."/>
            <person name="Zhou Y."/>
        </authorList>
    </citation>
    <scope>NUCLEOTIDE SEQUENCE</scope>
    <source>
        <strain evidence="1">CGMCC 1.12698</strain>
    </source>
</reference>
<dbReference type="EMBL" id="BMFK01000001">
    <property type="protein sequence ID" value="GGE61663.1"/>
    <property type="molecule type" value="Genomic_DNA"/>
</dbReference>
<gene>
    <name evidence="1" type="ORF">GCM10007140_09990</name>
</gene>
<evidence type="ECO:0000313" key="1">
    <source>
        <dbReference type="EMBL" id="GGE61663.1"/>
    </source>
</evidence>